<comment type="caution">
    <text evidence="2">The sequence shown here is derived from an EMBL/GenBank/DDBJ whole genome shotgun (WGS) entry which is preliminary data.</text>
</comment>
<feature type="compositionally biased region" description="Polar residues" evidence="1">
    <location>
        <begin position="68"/>
        <end position="79"/>
    </location>
</feature>
<accession>A0A8T0MFK1</accession>
<feature type="compositionally biased region" description="Basic residues" evidence="1">
    <location>
        <begin position="135"/>
        <end position="149"/>
    </location>
</feature>
<dbReference type="AlphaFoldDB" id="A0A8T0MFK1"/>
<dbReference type="Proteomes" id="UP000823388">
    <property type="component" value="Chromosome 9N"/>
</dbReference>
<evidence type="ECO:0000313" key="2">
    <source>
        <dbReference type="EMBL" id="KAG2534059.1"/>
    </source>
</evidence>
<protein>
    <recommendedName>
        <fullName evidence="4">HMA domain-containing protein</fullName>
    </recommendedName>
</protein>
<evidence type="ECO:0000313" key="3">
    <source>
        <dbReference type="Proteomes" id="UP000823388"/>
    </source>
</evidence>
<organism evidence="2 3">
    <name type="scientific">Panicum virgatum</name>
    <name type="common">Blackwell switchgrass</name>
    <dbReference type="NCBI Taxonomy" id="38727"/>
    <lineage>
        <taxon>Eukaryota</taxon>
        <taxon>Viridiplantae</taxon>
        <taxon>Streptophyta</taxon>
        <taxon>Embryophyta</taxon>
        <taxon>Tracheophyta</taxon>
        <taxon>Spermatophyta</taxon>
        <taxon>Magnoliopsida</taxon>
        <taxon>Liliopsida</taxon>
        <taxon>Poales</taxon>
        <taxon>Poaceae</taxon>
        <taxon>PACMAD clade</taxon>
        <taxon>Panicoideae</taxon>
        <taxon>Panicodae</taxon>
        <taxon>Paniceae</taxon>
        <taxon>Panicinae</taxon>
        <taxon>Panicum</taxon>
        <taxon>Panicum sect. Hiantes</taxon>
    </lineage>
</organism>
<proteinExistence type="predicted"/>
<dbReference type="EMBL" id="CM029054">
    <property type="protein sequence ID" value="KAG2534059.1"/>
    <property type="molecule type" value="Genomic_DNA"/>
</dbReference>
<keyword evidence="3" id="KW-1185">Reference proteome</keyword>
<gene>
    <name evidence="2" type="ORF">PVAP13_9NG047322</name>
</gene>
<feature type="region of interest" description="Disordered" evidence="1">
    <location>
        <begin position="68"/>
        <end position="185"/>
    </location>
</feature>
<reference evidence="2" key="1">
    <citation type="submission" date="2020-05" db="EMBL/GenBank/DDBJ databases">
        <title>WGS assembly of Panicum virgatum.</title>
        <authorList>
            <person name="Lovell J.T."/>
            <person name="Jenkins J."/>
            <person name="Shu S."/>
            <person name="Juenger T.E."/>
            <person name="Schmutz J."/>
        </authorList>
    </citation>
    <scope>NUCLEOTIDE SEQUENCE</scope>
    <source>
        <strain evidence="2">AP13</strain>
    </source>
</reference>
<feature type="compositionally biased region" description="Low complexity" evidence="1">
    <location>
        <begin position="123"/>
        <end position="134"/>
    </location>
</feature>
<evidence type="ECO:0000256" key="1">
    <source>
        <dbReference type="SAM" id="MobiDB-lite"/>
    </source>
</evidence>
<evidence type="ECO:0008006" key="4">
    <source>
        <dbReference type="Google" id="ProtNLM"/>
    </source>
</evidence>
<sequence>MAPVILRMDVHCYGCAGKIRKAVKNLLGTCTSPAVLHWLAPAAGGASINMAACMQGLRRWRCRWTGDWSTSTGPPSTRRCSGGRSKRGPRCPSPSSATAARRGHRRTTPRRSRTTAGWCTWARTRPTPTSTSLRPRTRRTAGCPRRRPRSTCSSTGTSTCTTRRRCGSTTRTPTPPAPSSDMMNEVDQRRRRLVSCLPWLCPVPCQITCRRSWLLLLAMNNNCVLE</sequence>
<name>A0A8T0MFK1_PANVG</name>
<feature type="compositionally biased region" description="Basic residues" evidence="1">
    <location>
        <begin position="101"/>
        <end position="113"/>
    </location>
</feature>
<feature type="compositionally biased region" description="Low complexity" evidence="1">
    <location>
        <begin position="150"/>
        <end position="172"/>
    </location>
</feature>